<gene>
    <name evidence="2" type="ORF">C427_5430</name>
</gene>
<feature type="transmembrane region" description="Helical" evidence="1">
    <location>
        <begin position="9"/>
        <end position="29"/>
    </location>
</feature>
<dbReference type="STRING" id="1129794.C427_5430"/>
<dbReference type="KEGG" id="gps:C427_5430"/>
<dbReference type="PROSITE" id="PS51257">
    <property type="entry name" value="PROKAR_LIPOPROTEIN"/>
    <property type="match status" value="1"/>
</dbReference>
<dbReference type="AlphaFoldDB" id="M4SA51"/>
<evidence type="ECO:0000313" key="3">
    <source>
        <dbReference type="Proteomes" id="UP000011864"/>
    </source>
</evidence>
<dbReference type="PATRIC" id="fig|1129794.4.peg.5411"/>
<dbReference type="HOGENOM" id="CLU_2772194_0_0_6"/>
<evidence type="ECO:0000256" key="1">
    <source>
        <dbReference type="SAM" id="Phobius"/>
    </source>
</evidence>
<keyword evidence="1" id="KW-1133">Transmembrane helix</keyword>
<feature type="transmembrane region" description="Helical" evidence="1">
    <location>
        <begin position="41"/>
        <end position="62"/>
    </location>
</feature>
<dbReference type="EMBL" id="CP003837">
    <property type="protein sequence ID" value="AGH47527.1"/>
    <property type="molecule type" value="Genomic_DNA"/>
</dbReference>
<reference evidence="2 3" key="1">
    <citation type="journal article" date="2013" name="Genome Announc.">
        <title>Complete Genome Sequence of Glaciecola psychrophila Strain 170T.</title>
        <authorList>
            <person name="Yin J."/>
            <person name="Chen J."/>
            <person name="Liu G."/>
            <person name="Yu Y."/>
            <person name="Song L."/>
            <person name="Wang X."/>
            <person name="Qu X."/>
        </authorList>
    </citation>
    <scope>NUCLEOTIDE SEQUENCE [LARGE SCALE GENOMIC DNA]</scope>
    <source>
        <strain evidence="2 3">170</strain>
    </source>
</reference>
<sequence length="69" mass="7600">MTLKSQARYFAFFVITIPALALVGMPFLSGCYAKLLLKEQLIGMPLLPTLISISSLFTGVLLTKYAENM</sequence>
<keyword evidence="3" id="KW-1185">Reference proteome</keyword>
<evidence type="ECO:0000313" key="2">
    <source>
        <dbReference type="EMBL" id="AGH47527.1"/>
    </source>
</evidence>
<dbReference type="Proteomes" id="UP000011864">
    <property type="component" value="Chromosome"/>
</dbReference>
<accession>M4SA51</accession>
<keyword evidence="1" id="KW-0472">Membrane</keyword>
<name>M4SA51_9ALTE</name>
<proteinExistence type="predicted"/>
<organism evidence="2 3">
    <name type="scientific">Paraglaciecola psychrophila 170</name>
    <dbReference type="NCBI Taxonomy" id="1129794"/>
    <lineage>
        <taxon>Bacteria</taxon>
        <taxon>Pseudomonadati</taxon>
        <taxon>Pseudomonadota</taxon>
        <taxon>Gammaproteobacteria</taxon>
        <taxon>Alteromonadales</taxon>
        <taxon>Alteromonadaceae</taxon>
        <taxon>Paraglaciecola</taxon>
    </lineage>
</organism>
<protein>
    <submittedName>
        <fullName evidence="2">Uncharacterized protein</fullName>
    </submittedName>
</protein>
<keyword evidence="1" id="KW-0812">Transmembrane</keyword>